<comment type="similarity">
    <text evidence="1">Belongs to the ninG family.</text>
</comment>
<evidence type="ECO:0000256" key="1">
    <source>
        <dbReference type="ARBA" id="ARBA00008471"/>
    </source>
</evidence>
<keyword evidence="3" id="KW-0175">Coiled coil</keyword>
<gene>
    <name evidence="4" type="ORF">UFOVP211_34</name>
</gene>
<proteinExistence type="inferred from homology"/>
<name>A0A6J7WNY8_9CAUD</name>
<evidence type="ECO:0000256" key="3">
    <source>
        <dbReference type="SAM" id="Coils"/>
    </source>
</evidence>
<organism evidence="4">
    <name type="scientific">uncultured Caudovirales phage</name>
    <dbReference type="NCBI Taxonomy" id="2100421"/>
    <lineage>
        <taxon>Viruses</taxon>
        <taxon>Duplodnaviria</taxon>
        <taxon>Heunggongvirae</taxon>
        <taxon>Uroviricota</taxon>
        <taxon>Caudoviricetes</taxon>
        <taxon>Peduoviridae</taxon>
        <taxon>Maltschvirus</taxon>
        <taxon>Maltschvirus maltsch</taxon>
    </lineage>
</organism>
<dbReference type="EMBL" id="LR798262">
    <property type="protein sequence ID" value="CAB5218568.1"/>
    <property type="molecule type" value="Genomic_DNA"/>
</dbReference>
<reference evidence="4" key="1">
    <citation type="submission" date="2020-05" db="EMBL/GenBank/DDBJ databases">
        <authorList>
            <person name="Chiriac C."/>
            <person name="Salcher M."/>
            <person name="Ghai R."/>
            <person name="Kavagutti S V."/>
        </authorList>
    </citation>
    <scope>NUCLEOTIDE SEQUENCE</scope>
</reference>
<accession>A0A6J7WNY8</accession>
<dbReference type="InterPro" id="IPR008713">
    <property type="entry name" value="Phage_lambda_NinG"/>
</dbReference>
<dbReference type="Pfam" id="PF05766">
    <property type="entry name" value="NinG"/>
    <property type="match status" value="1"/>
</dbReference>
<evidence type="ECO:0000313" key="4">
    <source>
        <dbReference type="EMBL" id="CAB5218568.1"/>
    </source>
</evidence>
<sequence length="180" mass="21769">MIKSKKCKNCQEKFHPYTSFQKYCTKDECLVVFWKETKVKEEKKRQKQRKEDLMTLHDYLKLAQQIFNKYIRERDKHEVCISCLKKPKKVNAGHYYSQGGHSNVRFDEMNVHLQCEHCNSFLSGNLIEYGINLEKKIGKDEFIMLRERAYETKKWTIEELKNLIKTYKNKIKNNIFENEN</sequence>
<feature type="coiled-coil region" evidence="3">
    <location>
        <begin position="150"/>
        <end position="177"/>
    </location>
</feature>
<evidence type="ECO:0000256" key="2">
    <source>
        <dbReference type="ARBA" id="ARBA00021638"/>
    </source>
</evidence>
<protein>
    <recommendedName>
        <fullName evidence="2">Protein ninG</fullName>
    </recommendedName>
</protein>